<gene>
    <name evidence="1" type="ORF">Pflav_010770</name>
</gene>
<name>A0A6F8XLI4_9ACTN</name>
<evidence type="ECO:0000313" key="2">
    <source>
        <dbReference type="Proteomes" id="UP000502508"/>
    </source>
</evidence>
<protein>
    <recommendedName>
        <fullName evidence="3">Methyltransferase type 11 domain-containing protein</fullName>
    </recommendedName>
</protein>
<dbReference type="RefSeq" id="WP_232070997.1">
    <property type="nucleotide sequence ID" value="NZ_AP022870.1"/>
</dbReference>
<evidence type="ECO:0008006" key="3">
    <source>
        <dbReference type="Google" id="ProtNLM"/>
    </source>
</evidence>
<dbReference type="SUPFAM" id="SSF53335">
    <property type="entry name" value="S-adenosyl-L-methionine-dependent methyltransferases"/>
    <property type="match status" value="1"/>
</dbReference>
<reference evidence="1 2" key="2">
    <citation type="submission" date="2020-03" db="EMBL/GenBank/DDBJ databases">
        <authorList>
            <person name="Ichikawa N."/>
            <person name="Kimura A."/>
            <person name="Kitahashi Y."/>
            <person name="Uohara A."/>
        </authorList>
    </citation>
    <scope>NUCLEOTIDE SEQUENCE [LARGE SCALE GENOMIC DNA]</scope>
    <source>
        <strain evidence="1 2">NBRC 107702</strain>
    </source>
</reference>
<proteinExistence type="predicted"/>
<evidence type="ECO:0000313" key="1">
    <source>
        <dbReference type="EMBL" id="BCB74667.1"/>
    </source>
</evidence>
<dbReference type="Proteomes" id="UP000502508">
    <property type="component" value="Chromosome"/>
</dbReference>
<reference evidence="1 2" key="1">
    <citation type="submission" date="2020-03" db="EMBL/GenBank/DDBJ databases">
        <title>Whole genome shotgun sequence of Phytohabitans flavus NBRC 107702.</title>
        <authorList>
            <person name="Komaki H."/>
            <person name="Tamura T."/>
        </authorList>
    </citation>
    <scope>NUCLEOTIDE SEQUENCE [LARGE SCALE GENOMIC DNA]</scope>
    <source>
        <strain evidence="1 2">NBRC 107702</strain>
    </source>
</reference>
<dbReference type="AlphaFoldDB" id="A0A6F8XLI4"/>
<accession>A0A6F8XLI4</accession>
<dbReference type="Gene3D" id="3.40.50.150">
    <property type="entry name" value="Vaccinia Virus protein VP39"/>
    <property type="match status" value="1"/>
</dbReference>
<keyword evidence="2" id="KW-1185">Reference proteome</keyword>
<dbReference type="InterPro" id="IPR029063">
    <property type="entry name" value="SAM-dependent_MTases_sf"/>
</dbReference>
<dbReference type="KEGG" id="pfla:Pflav_010770"/>
<dbReference type="EMBL" id="AP022870">
    <property type="protein sequence ID" value="BCB74667.1"/>
    <property type="molecule type" value="Genomic_DNA"/>
</dbReference>
<sequence>MDARDLDEVNAFDAAFWAQPFFREPARVATLHVIRRALKPGGLLVVQELEREPEAADLPAFTLRRLVYQGLGVPFALSAEQLAVEAESAGFELARQAATSFGRFAVLRRPAE</sequence>
<organism evidence="1 2">
    <name type="scientific">Phytohabitans flavus</name>
    <dbReference type="NCBI Taxonomy" id="1076124"/>
    <lineage>
        <taxon>Bacteria</taxon>
        <taxon>Bacillati</taxon>
        <taxon>Actinomycetota</taxon>
        <taxon>Actinomycetes</taxon>
        <taxon>Micromonosporales</taxon>
        <taxon>Micromonosporaceae</taxon>
    </lineage>
</organism>